<keyword evidence="4" id="KW-1185">Reference proteome</keyword>
<accession>A0ABX3H3G1</accession>
<proteinExistence type="predicted"/>
<dbReference type="InterPro" id="IPR051695">
    <property type="entry name" value="Phosphoglycerate_Mutase"/>
</dbReference>
<dbReference type="SUPFAM" id="SSF53254">
    <property type="entry name" value="Phosphoglycerate mutase-like"/>
    <property type="match status" value="1"/>
</dbReference>
<dbReference type="EMBL" id="MPTB01000029">
    <property type="protein sequence ID" value="OMD44946.1"/>
    <property type="molecule type" value="Genomic_DNA"/>
</dbReference>
<keyword evidence="1" id="KW-0378">Hydrolase</keyword>
<dbReference type="InterPro" id="IPR029033">
    <property type="entry name" value="His_PPase_superfam"/>
</dbReference>
<dbReference type="PANTHER" id="PTHR46517">
    <property type="entry name" value="FRUCTOSE-2,6-BISPHOSPHATASE TIGAR"/>
    <property type="match status" value="1"/>
</dbReference>
<protein>
    <recommendedName>
        <fullName evidence="5">Fructose-2,6-bisphosphatase</fullName>
    </recommendedName>
</protein>
<dbReference type="Gene3D" id="3.40.50.1240">
    <property type="entry name" value="Phosphoglycerate mutase-like"/>
    <property type="match status" value="1"/>
</dbReference>
<evidence type="ECO:0008006" key="5">
    <source>
        <dbReference type="Google" id="ProtNLM"/>
    </source>
</evidence>
<reference evidence="3 4" key="1">
    <citation type="submission" date="2016-10" db="EMBL/GenBank/DDBJ databases">
        <title>Paenibacillus species isolates.</title>
        <authorList>
            <person name="Beno S.M."/>
        </authorList>
    </citation>
    <scope>NUCLEOTIDE SEQUENCE [LARGE SCALE GENOMIC DNA]</scope>
    <source>
        <strain evidence="3 4">FSL H7-0744</strain>
    </source>
</reference>
<dbReference type="PANTHER" id="PTHR46517:SF1">
    <property type="entry name" value="FRUCTOSE-2,6-BISPHOSPHATASE TIGAR"/>
    <property type="match status" value="1"/>
</dbReference>
<feature type="region of interest" description="Disordered" evidence="2">
    <location>
        <begin position="147"/>
        <end position="171"/>
    </location>
</feature>
<gene>
    <name evidence="3" type="ORF">BSK56_21595</name>
</gene>
<dbReference type="Proteomes" id="UP000187412">
    <property type="component" value="Unassembled WGS sequence"/>
</dbReference>
<organism evidence="3 4">
    <name type="scientific">Paenibacillus borealis</name>
    <dbReference type="NCBI Taxonomy" id="160799"/>
    <lineage>
        <taxon>Bacteria</taxon>
        <taxon>Bacillati</taxon>
        <taxon>Bacillota</taxon>
        <taxon>Bacilli</taxon>
        <taxon>Bacillales</taxon>
        <taxon>Paenibacillaceae</taxon>
        <taxon>Paenibacillus</taxon>
    </lineage>
</organism>
<comment type="caution">
    <text evidence="3">The sequence shown here is derived from an EMBL/GenBank/DDBJ whole genome shotgun (WGS) entry which is preliminary data.</text>
</comment>
<evidence type="ECO:0000313" key="3">
    <source>
        <dbReference type="EMBL" id="OMD44946.1"/>
    </source>
</evidence>
<name>A0ABX3H3G1_PAEBO</name>
<evidence type="ECO:0000256" key="1">
    <source>
        <dbReference type="ARBA" id="ARBA00022801"/>
    </source>
</evidence>
<dbReference type="Pfam" id="PF00300">
    <property type="entry name" value="His_Phos_1"/>
    <property type="match status" value="1"/>
</dbReference>
<dbReference type="CDD" id="cd07067">
    <property type="entry name" value="HP_PGM_like"/>
    <property type="match status" value="1"/>
</dbReference>
<dbReference type="InterPro" id="IPR013078">
    <property type="entry name" value="His_Pase_superF_clade-1"/>
</dbReference>
<evidence type="ECO:0000256" key="2">
    <source>
        <dbReference type="SAM" id="MobiDB-lite"/>
    </source>
</evidence>
<evidence type="ECO:0000313" key="4">
    <source>
        <dbReference type="Proteomes" id="UP000187412"/>
    </source>
</evidence>
<sequence length="227" mass="25579">MPKVLKLQLVLLRHGHTQWNKERRYLGSTDLPLLPGAQEELTALREQPELRGDFWRVYCSDLRRCRETLACIAPGLEASALYDSRLREMSFGAWEGCTYEQLQNNLDYRSWIDDPAEVTPPDGESWQAFEARLDCFLQELRQAAEANGDEAELSPLPEDSTVQTAAPDHHPSKEPLHLRVLLVTHGGVIRQLLARALEDVTFRTAAAPPPGTAAVLTLVRSGGKWQW</sequence>
<dbReference type="SMART" id="SM00855">
    <property type="entry name" value="PGAM"/>
    <property type="match status" value="1"/>
</dbReference>